<protein>
    <recommendedName>
        <fullName evidence="3">cysteine-S-conjugate beta-lyase</fullName>
        <ecNumber evidence="3">4.4.1.13</ecNumber>
    </recommendedName>
</protein>
<evidence type="ECO:0000256" key="4">
    <source>
        <dbReference type="ARBA" id="ARBA00022605"/>
    </source>
</evidence>
<evidence type="ECO:0000256" key="3">
    <source>
        <dbReference type="ARBA" id="ARBA00012224"/>
    </source>
</evidence>
<proteinExistence type="inferred from homology"/>
<dbReference type="GO" id="GO:0047804">
    <property type="term" value="F:cysteine-S-conjugate beta-lyase activity"/>
    <property type="evidence" value="ECO:0007669"/>
    <property type="project" value="UniProtKB-EC"/>
</dbReference>
<dbReference type="Gene3D" id="3.90.1150.10">
    <property type="entry name" value="Aspartate Aminotransferase, domain 1"/>
    <property type="match status" value="1"/>
</dbReference>
<dbReference type="InterPro" id="IPR015424">
    <property type="entry name" value="PyrdxlP-dep_Trfase"/>
</dbReference>
<dbReference type="GO" id="GO:0019346">
    <property type="term" value="P:transsulfuration"/>
    <property type="evidence" value="ECO:0007669"/>
    <property type="project" value="InterPro"/>
</dbReference>
<dbReference type="InterPro" id="IPR015422">
    <property type="entry name" value="PyrdxlP-dep_Trfase_small"/>
</dbReference>
<evidence type="ECO:0000256" key="7">
    <source>
        <dbReference type="ARBA" id="ARBA00023239"/>
    </source>
</evidence>
<dbReference type="RefSeq" id="WP_012064786.1">
    <property type="nucleotide sequence ID" value="NC_009633.1"/>
</dbReference>
<dbReference type="OrthoDB" id="9780685at2"/>
<dbReference type="Proteomes" id="UP000001572">
    <property type="component" value="Chromosome"/>
</dbReference>
<evidence type="ECO:0000256" key="2">
    <source>
        <dbReference type="ARBA" id="ARBA00009077"/>
    </source>
</evidence>
<dbReference type="PIRSF" id="PIRSF001434">
    <property type="entry name" value="CGS"/>
    <property type="match status" value="1"/>
</dbReference>
<dbReference type="Gene3D" id="3.40.640.10">
    <property type="entry name" value="Type I PLP-dependent aspartate aminotransferase-like (Major domain)"/>
    <property type="match status" value="1"/>
</dbReference>
<keyword evidence="6" id="KW-0486">Methionine biosynthesis</keyword>
<dbReference type="HOGENOM" id="CLU_018986_2_1_9"/>
<dbReference type="KEGG" id="amt:Amet_3706"/>
<keyword evidence="10" id="KW-0808">Transferase</keyword>
<dbReference type="Pfam" id="PF01053">
    <property type="entry name" value="Cys_Met_Meta_PP"/>
    <property type="match status" value="1"/>
</dbReference>
<dbReference type="GO" id="GO:0009086">
    <property type="term" value="P:methionine biosynthetic process"/>
    <property type="evidence" value="ECO:0007669"/>
    <property type="project" value="UniProtKB-KW"/>
</dbReference>
<dbReference type="PANTHER" id="PTHR11808">
    <property type="entry name" value="TRANS-SULFURATION ENZYME FAMILY MEMBER"/>
    <property type="match status" value="1"/>
</dbReference>
<name>A6TUF8_ALKMQ</name>
<dbReference type="EMBL" id="CP000724">
    <property type="protein sequence ID" value="ABR49826.1"/>
    <property type="molecule type" value="Genomic_DNA"/>
</dbReference>
<dbReference type="InterPro" id="IPR054542">
    <property type="entry name" value="Cys_met_metab_PP"/>
</dbReference>
<dbReference type="EC" id="4.4.1.13" evidence="3"/>
<dbReference type="PROSITE" id="PS00868">
    <property type="entry name" value="CYS_MET_METAB_PP"/>
    <property type="match status" value="1"/>
</dbReference>
<dbReference type="CDD" id="cd00614">
    <property type="entry name" value="CGS_like"/>
    <property type="match status" value="1"/>
</dbReference>
<dbReference type="STRING" id="293826.Amet_3706"/>
<comment type="similarity">
    <text evidence="2 9">Belongs to the trans-sulfuration enzymes family.</text>
</comment>
<evidence type="ECO:0000256" key="8">
    <source>
        <dbReference type="PIRSR" id="PIRSR001434-2"/>
    </source>
</evidence>
<keyword evidence="11" id="KW-1185">Reference proteome</keyword>
<dbReference type="FunFam" id="3.90.1150.10:FF:000033">
    <property type="entry name" value="Cystathionine gamma-synthase"/>
    <property type="match status" value="1"/>
</dbReference>
<organism evidence="10 11">
    <name type="scientific">Alkaliphilus metalliredigens (strain QYMF)</name>
    <dbReference type="NCBI Taxonomy" id="293826"/>
    <lineage>
        <taxon>Bacteria</taxon>
        <taxon>Bacillati</taxon>
        <taxon>Bacillota</taxon>
        <taxon>Clostridia</taxon>
        <taxon>Peptostreptococcales</taxon>
        <taxon>Natronincolaceae</taxon>
        <taxon>Alkaliphilus</taxon>
    </lineage>
</organism>
<dbReference type="SUPFAM" id="SSF53383">
    <property type="entry name" value="PLP-dependent transferases"/>
    <property type="match status" value="1"/>
</dbReference>
<dbReference type="InterPro" id="IPR015421">
    <property type="entry name" value="PyrdxlP-dep_Trfase_major"/>
</dbReference>
<reference evidence="11" key="1">
    <citation type="journal article" date="2016" name="Genome Announc.">
        <title>Complete genome sequence of Alkaliphilus metalliredigens strain QYMF, an alkaliphilic and metal-reducing bacterium isolated from borax-contaminated leachate ponds.</title>
        <authorList>
            <person name="Hwang C."/>
            <person name="Copeland A."/>
            <person name="Lucas S."/>
            <person name="Lapidus A."/>
            <person name="Barry K."/>
            <person name="Detter J.C."/>
            <person name="Glavina Del Rio T."/>
            <person name="Hammon N."/>
            <person name="Israni S."/>
            <person name="Dalin E."/>
            <person name="Tice H."/>
            <person name="Pitluck S."/>
            <person name="Chertkov O."/>
            <person name="Brettin T."/>
            <person name="Bruce D."/>
            <person name="Han C."/>
            <person name="Schmutz J."/>
            <person name="Larimer F."/>
            <person name="Land M.L."/>
            <person name="Hauser L."/>
            <person name="Kyrpides N."/>
            <person name="Mikhailova N."/>
            <person name="Ye Q."/>
            <person name="Zhou J."/>
            <person name="Richardson P."/>
            <person name="Fields M.W."/>
        </authorList>
    </citation>
    <scope>NUCLEOTIDE SEQUENCE [LARGE SCALE GENOMIC DNA]</scope>
    <source>
        <strain evidence="11">QYMF</strain>
    </source>
</reference>
<evidence type="ECO:0000256" key="5">
    <source>
        <dbReference type="ARBA" id="ARBA00022898"/>
    </source>
</evidence>
<gene>
    <name evidence="10" type="ordered locus">Amet_3706</name>
</gene>
<keyword evidence="7" id="KW-0456">Lyase</keyword>
<keyword evidence="5 8" id="KW-0663">Pyridoxal phosphate</keyword>
<dbReference type="InterPro" id="IPR000277">
    <property type="entry name" value="Cys/Met-Metab_PyrdxlP-dep_enz"/>
</dbReference>
<feature type="modified residue" description="N6-(pyridoxal phosphate)lysine" evidence="8">
    <location>
        <position position="195"/>
    </location>
</feature>
<dbReference type="GO" id="GO:0005737">
    <property type="term" value="C:cytoplasm"/>
    <property type="evidence" value="ECO:0007669"/>
    <property type="project" value="TreeGrafter"/>
</dbReference>
<evidence type="ECO:0000256" key="1">
    <source>
        <dbReference type="ARBA" id="ARBA00001933"/>
    </source>
</evidence>
<keyword evidence="4" id="KW-0028">Amino-acid biosynthesis</keyword>
<dbReference type="FunFam" id="3.40.640.10:FF:000009">
    <property type="entry name" value="Cystathionine gamma-synthase homolog"/>
    <property type="match status" value="1"/>
</dbReference>
<dbReference type="AlphaFoldDB" id="A6TUF8"/>
<dbReference type="PANTHER" id="PTHR11808:SF50">
    <property type="entry name" value="CYSTATHIONINE BETA-LYASE"/>
    <property type="match status" value="1"/>
</dbReference>
<dbReference type="eggNOG" id="COG0626">
    <property type="taxonomic scope" value="Bacteria"/>
</dbReference>
<comment type="cofactor">
    <cofactor evidence="1 9">
        <name>pyridoxal 5'-phosphate</name>
        <dbReference type="ChEBI" id="CHEBI:597326"/>
    </cofactor>
</comment>
<sequence>MNFGTKLIHNTNDKDKITGALSIPIYQVSTYHQEDIEAEQEYQYSRSENPTRRAIEETIAELENGDRGFAFSSGMAATSSVLSIFSAGDHIIACQDVYGGTYRALNRIFNRYGIEVSLVDTTDLGEIEANIKENTRAIFLETPSNPTLKITNLKGAVGIAKAHHLLVIVDNTFMTPYLQRPLDLGADIVIHSATKFIGGHSDVVAGLVAVKGKALSERLYMIQNGFGAVLGPQDSWLLLRGLKTLKVRMDYQQKNAEELAQWLSNHEKIQKVYYPGLLGHQNREIHDTQANGAGAVMSFKTVEIETAQKFMKMVKLAAVAVSLGGVETIASYPVKMSHAAMPKAQRESLGITENLIRLSVGLEDIKDLIEDFDKALAGAE</sequence>
<accession>A6TUF8</accession>
<evidence type="ECO:0000313" key="11">
    <source>
        <dbReference type="Proteomes" id="UP000001572"/>
    </source>
</evidence>
<evidence type="ECO:0000256" key="9">
    <source>
        <dbReference type="RuleBase" id="RU362118"/>
    </source>
</evidence>
<dbReference type="GO" id="GO:0030170">
    <property type="term" value="F:pyridoxal phosphate binding"/>
    <property type="evidence" value="ECO:0007669"/>
    <property type="project" value="InterPro"/>
</dbReference>
<evidence type="ECO:0000313" key="10">
    <source>
        <dbReference type="EMBL" id="ABR49826.1"/>
    </source>
</evidence>
<dbReference type="GO" id="GO:0016740">
    <property type="term" value="F:transferase activity"/>
    <property type="evidence" value="ECO:0007669"/>
    <property type="project" value="UniProtKB-KW"/>
</dbReference>
<evidence type="ECO:0000256" key="6">
    <source>
        <dbReference type="ARBA" id="ARBA00023167"/>
    </source>
</evidence>